<keyword evidence="3" id="KW-1185">Reference proteome</keyword>
<dbReference type="InterPro" id="IPR001810">
    <property type="entry name" value="F-box_dom"/>
</dbReference>
<evidence type="ECO:0000259" key="1">
    <source>
        <dbReference type="Pfam" id="PF12937"/>
    </source>
</evidence>
<gene>
    <name evidence="2" type="ORF">DFH08DRAFT_310730</name>
</gene>
<organism evidence="2 3">
    <name type="scientific">Mycena albidolilacea</name>
    <dbReference type="NCBI Taxonomy" id="1033008"/>
    <lineage>
        <taxon>Eukaryota</taxon>
        <taxon>Fungi</taxon>
        <taxon>Dikarya</taxon>
        <taxon>Basidiomycota</taxon>
        <taxon>Agaricomycotina</taxon>
        <taxon>Agaricomycetes</taxon>
        <taxon>Agaricomycetidae</taxon>
        <taxon>Agaricales</taxon>
        <taxon>Marasmiineae</taxon>
        <taxon>Mycenaceae</taxon>
        <taxon>Mycena</taxon>
    </lineage>
</organism>
<sequence>MLQNELERLTSERRALASYAEECRGLSSPIRRIPSELLAKIFDICRPENLYETPRSMDPDEEVDRVAGRHLLQLAQVSSRWHDVVMGTATLWSKIALEPSLWGECAVSADTLLSLLRTSLDRGGNHPLTLRVIVSQYTDYRYHEQSVRHVLELLSTHASRWRDVYLSSDADLRGYLTGVRGNLGRLERLHFGAIWDGTDTFLDEDGQTFRDAPRLTQVALSGLEFFSGAPDLPWPQIIRLTYLGEGFQCLYPLRHAHNIATSSFNVDLLAVSPDVSWPLISSNVQELSLMLIADNPFVIGQMFDSLTLPSLESLDFLSRDDESPLVLPPDHFLALADRSQFGNHLTYLGIYAIVTDTELLRCLEALPQLERLFISDCAADETHVVITDLLLRGLAYSSSPTALISRLHSLSLRSLLRFTDSVLVDAVTSRIDRIGRPFKTALVWPADSECSLASETVNELAALALGGGLVFSWERGKEAF</sequence>
<feature type="domain" description="F-box" evidence="1">
    <location>
        <begin position="31"/>
        <end position="97"/>
    </location>
</feature>
<dbReference type="Proteomes" id="UP001218218">
    <property type="component" value="Unassembled WGS sequence"/>
</dbReference>
<accession>A0AAD6ZNJ1</accession>
<dbReference type="EMBL" id="JARIHO010000036">
    <property type="protein sequence ID" value="KAJ7330941.1"/>
    <property type="molecule type" value="Genomic_DNA"/>
</dbReference>
<protein>
    <recommendedName>
        <fullName evidence="1">F-box domain-containing protein</fullName>
    </recommendedName>
</protein>
<proteinExistence type="predicted"/>
<reference evidence="2" key="1">
    <citation type="submission" date="2023-03" db="EMBL/GenBank/DDBJ databases">
        <title>Massive genome expansion in bonnet fungi (Mycena s.s.) driven by repeated elements and novel gene families across ecological guilds.</title>
        <authorList>
            <consortium name="Lawrence Berkeley National Laboratory"/>
            <person name="Harder C.B."/>
            <person name="Miyauchi S."/>
            <person name="Viragh M."/>
            <person name="Kuo A."/>
            <person name="Thoen E."/>
            <person name="Andreopoulos B."/>
            <person name="Lu D."/>
            <person name="Skrede I."/>
            <person name="Drula E."/>
            <person name="Henrissat B."/>
            <person name="Morin E."/>
            <person name="Kohler A."/>
            <person name="Barry K."/>
            <person name="LaButti K."/>
            <person name="Morin E."/>
            <person name="Salamov A."/>
            <person name="Lipzen A."/>
            <person name="Mereny Z."/>
            <person name="Hegedus B."/>
            <person name="Baldrian P."/>
            <person name="Stursova M."/>
            <person name="Weitz H."/>
            <person name="Taylor A."/>
            <person name="Grigoriev I.V."/>
            <person name="Nagy L.G."/>
            <person name="Martin F."/>
            <person name="Kauserud H."/>
        </authorList>
    </citation>
    <scope>NUCLEOTIDE SEQUENCE</scope>
    <source>
        <strain evidence="2">CBHHK002</strain>
    </source>
</reference>
<name>A0AAD6ZNJ1_9AGAR</name>
<evidence type="ECO:0000313" key="3">
    <source>
        <dbReference type="Proteomes" id="UP001218218"/>
    </source>
</evidence>
<dbReference type="AlphaFoldDB" id="A0AAD6ZNJ1"/>
<comment type="caution">
    <text evidence="2">The sequence shown here is derived from an EMBL/GenBank/DDBJ whole genome shotgun (WGS) entry which is preliminary data.</text>
</comment>
<dbReference type="Pfam" id="PF12937">
    <property type="entry name" value="F-box-like"/>
    <property type="match status" value="1"/>
</dbReference>
<evidence type="ECO:0000313" key="2">
    <source>
        <dbReference type="EMBL" id="KAJ7330941.1"/>
    </source>
</evidence>